<evidence type="ECO:0000313" key="2">
    <source>
        <dbReference type="Proteomes" id="UP000007054"/>
    </source>
</evidence>
<gene>
    <name evidence="1" type="ordered locus">RUM_17470</name>
</gene>
<dbReference type="BioCyc" id="RCHA213810:RUM_RS08490-MONOMER"/>
<organism evidence="1 2">
    <name type="scientific">Ruminococcus champanellensis (strain DSM 18848 / JCM 17042 / KCTC 15320 / 18P13)</name>
    <dbReference type="NCBI Taxonomy" id="213810"/>
    <lineage>
        <taxon>Bacteria</taxon>
        <taxon>Bacillati</taxon>
        <taxon>Bacillota</taxon>
        <taxon>Clostridia</taxon>
        <taxon>Eubacteriales</taxon>
        <taxon>Oscillospiraceae</taxon>
        <taxon>Ruminococcus</taxon>
    </lineage>
</organism>
<dbReference type="InterPro" id="IPR045404">
    <property type="entry name" value="Gp13-like"/>
</dbReference>
<sequence>MPSIFDSKNFNAEVFGAYVDKTPNLNRNELIKSRAVKQRQDIAGSFADQVGGNYAVIPIFGRIGGDALNYNGSTNITATSTKTYTQGRVVVGRMKGWAEKDFSYDITGGVDFLAQTASQVGEYWDDVDQKTLLSTLKGIFSMTGADNLKFVNGHTYDISANTDGTGVFGATTLNTAMQKALGDNKAKFSLAIMHSAVATNLENLQLLEYMKYTDKEGIQRNLALGTLNGRVVLIDDGMPTEDVAAVTTVGSEAPAYTKYTTYVLGEGAIEYTNCGAKTPYEVDRDAKVNGGQDMLYSRQRKIFSPYGISWTDSAIISPTDTQLETGSKWSLANSNESTKEYFPHKAIPIARIITRG</sequence>
<keyword evidence="2" id="KW-1185">Reference proteome</keyword>
<dbReference type="STRING" id="213810.RUM_17470"/>
<dbReference type="GeneID" id="83156440"/>
<name>D4LDW8_RUMC1</name>
<dbReference type="AlphaFoldDB" id="D4LDW8"/>
<dbReference type="EMBL" id="FP929052">
    <property type="protein sequence ID" value="CBL17813.1"/>
    <property type="molecule type" value="Genomic_DNA"/>
</dbReference>
<dbReference type="HOGENOM" id="CLU_066432_0_0_9"/>
<reference evidence="1" key="2">
    <citation type="submission" date="2010-03" db="EMBL/GenBank/DDBJ databases">
        <authorList>
            <person name="Pajon A."/>
        </authorList>
    </citation>
    <scope>NUCLEOTIDE SEQUENCE</scope>
    <source>
        <strain evidence="1">Type strain: 18P13</strain>
    </source>
</reference>
<protein>
    <recommendedName>
        <fullName evidence="3">Phage coat protein</fullName>
    </recommendedName>
</protein>
<dbReference type="KEGG" id="rch:RUM_17470"/>
<evidence type="ECO:0008006" key="3">
    <source>
        <dbReference type="Google" id="ProtNLM"/>
    </source>
</evidence>
<accession>D4LDW8</accession>
<dbReference type="PATRIC" id="fig|213810.4.peg.1620"/>
<reference evidence="1" key="1">
    <citation type="submission" date="2010-03" db="EMBL/GenBank/DDBJ databases">
        <title>The genome sequence of Ruminococcus sp. 18P13.</title>
        <authorList>
            <consortium name="metaHIT consortium -- http://www.metahit.eu/"/>
            <person name="Pajon A."/>
            <person name="Turner K."/>
            <person name="Parkhill J."/>
            <person name="Bernalier A."/>
        </authorList>
    </citation>
    <scope>NUCLEOTIDE SEQUENCE [LARGE SCALE GENOMIC DNA]</scope>
    <source>
        <strain evidence="1">Type strain: 18P13</strain>
    </source>
</reference>
<evidence type="ECO:0000313" key="1">
    <source>
        <dbReference type="EMBL" id="CBL17813.1"/>
    </source>
</evidence>
<dbReference type="Pfam" id="PF20036">
    <property type="entry name" value="Gp13-like"/>
    <property type="match status" value="1"/>
</dbReference>
<proteinExistence type="predicted"/>
<dbReference type="RefSeq" id="WP_015558719.1">
    <property type="nucleotide sequence ID" value="NC_021039.1"/>
</dbReference>
<dbReference type="Proteomes" id="UP000007054">
    <property type="component" value="Chromosome"/>
</dbReference>